<dbReference type="Proteomes" id="UP000321250">
    <property type="component" value="Unassembled WGS sequence"/>
</dbReference>
<dbReference type="Pfam" id="PF05901">
    <property type="entry name" value="Excalibur"/>
    <property type="match status" value="1"/>
</dbReference>
<reference evidence="3 4" key="1">
    <citation type="journal article" date="2013" name="Antonie Van Leeuwenhoek">
        <title>Sphingomonas ginsenosidivorax sp. nov., with the ability to transform ginsenosides.</title>
        <authorList>
            <person name="Jin X.F."/>
            <person name="Kim J.K."/>
            <person name="Liu Q.M."/>
            <person name="Kang M.S."/>
            <person name="He D."/>
            <person name="Jin F.X."/>
            <person name="Kim S.C."/>
            <person name="Im W.T."/>
        </authorList>
    </citation>
    <scope>NUCLEOTIDE SEQUENCE [LARGE SCALE GENOMIC DNA]</scope>
    <source>
        <strain evidence="3 4">KHI67</strain>
    </source>
</reference>
<feature type="region of interest" description="Disordered" evidence="1">
    <location>
        <begin position="1"/>
        <end position="37"/>
    </location>
</feature>
<dbReference type="SMART" id="SM00894">
    <property type="entry name" value="Excalibur"/>
    <property type="match status" value="1"/>
</dbReference>
<dbReference type="OrthoDB" id="5366081at2"/>
<accession>A0A5C6UEP4</accession>
<feature type="compositionally biased region" description="Basic and acidic residues" evidence="1">
    <location>
        <begin position="25"/>
        <end position="37"/>
    </location>
</feature>
<gene>
    <name evidence="3" type="ORF">FSB78_09925</name>
</gene>
<dbReference type="AlphaFoldDB" id="A0A5C6UEP4"/>
<keyword evidence="4" id="KW-1185">Reference proteome</keyword>
<dbReference type="RefSeq" id="WP_147082320.1">
    <property type="nucleotide sequence ID" value="NZ_VOQR01000001.1"/>
</dbReference>
<evidence type="ECO:0000313" key="3">
    <source>
        <dbReference type="EMBL" id="TXC71232.1"/>
    </source>
</evidence>
<dbReference type="EMBL" id="VOQR01000001">
    <property type="protein sequence ID" value="TXC71232.1"/>
    <property type="molecule type" value="Genomic_DNA"/>
</dbReference>
<organism evidence="3 4">
    <name type="scientific">Sphingomonas ginsenosidivorax</name>
    <dbReference type="NCBI Taxonomy" id="862135"/>
    <lineage>
        <taxon>Bacteria</taxon>
        <taxon>Pseudomonadati</taxon>
        <taxon>Pseudomonadota</taxon>
        <taxon>Alphaproteobacteria</taxon>
        <taxon>Sphingomonadales</taxon>
        <taxon>Sphingomonadaceae</taxon>
        <taxon>Sphingomonas</taxon>
    </lineage>
</organism>
<evidence type="ECO:0000259" key="2">
    <source>
        <dbReference type="SMART" id="SM00894"/>
    </source>
</evidence>
<proteinExistence type="predicted"/>
<feature type="domain" description="Excalibur calcium-binding" evidence="2">
    <location>
        <begin position="9"/>
        <end position="37"/>
    </location>
</feature>
<comment type="caution">
    <text evidence="3">The sequence shown here is derived from an EMBL/GenBank/DDBJ whole genome shotgun (WGS) entry which is preliminary data.</text>
</comment>
<protein>
    <submittedName>
        <fullName evidence="3">Excalibur calcium-binding domain-containing protein</fullName>
    </submittedName>
</protein>
<name>A0A5C6UEP4_9SPHN</name>
<evidence type="ECO:0000256" key="1">
    <source>
        <dbReference type="SAM" id="MobiDB-lite"/>
    </source>
</evidence>
<dbReference type="InterPro" id="IPR008613">
    <property type="entry name" value="Excalibur_Ca-bd_domain"/>
</dbReference>
<sequence>MQAGFLRPRAAGAAPIREGQNGYSRRLDRDRDGVACE</sequence>
<evidence type="ECO:0000313" key="4">
    <source>
        <dbReference type="Proteomes" id="UP000321250"/>
    </source>
</evidence>